<evidence type="ECO:0000256" key="4">
    <source>
        <dbReference type="ARBA" id="ARBA00022989"/>
    </source>
</evidence>
<reference evidence="10" key="2">
    <citation type="submission" date="2021-12" db="EMBL/GenBank/DDBJ databases">
        <title>Resequencing data analysis of finger millet.</title>
        <authorList>
            <person name="Hatakeyama M."/>
            <person name="Aluri S."/>
            <person name="Balachadran M.T."/>
            <person name="Sivarajan S.R."/>
            <person name="Poveda L."/>
            <person name="Shimizu-Inatsugi R."/>
            <person name="Schlapbach R."/>
            <person name="Sreeman S.M."/>
            <person name="Shimizu K.K."/>
        </authorList>
    </citation>
    <scope>NUCLEOTIDE SEQUENCE</scope>
</reference>
<dbReference type="EMBL" id="BQKI01000002">
    <property type="protein sequence ID" value="GJM87578.1"/>
    <property type="molecule type" value="Genomic_DNA"/>
</dbReference>
<keyword evidence="11" id="KW-1185">Reference proteome</keyword>
<comment type="caution">
    <text evidence="10">The sequence shown here is derived from an EMBL/GenBank/DDBJ whole genome shotgun (WGS) entry which is preliminary data.</text>
</comment>
<keyword evidence="4 7" id="KW-1133">Transmembrane helix</keyword>
<keyword evidence="6 7" id="KW-0472">Membrane</keyword>
<evidence type="ECO:0000313" key="10">
    <source>
        <dbReference type="EMBL" id="GJM87578.1"/>
    </source>
</evidence>
<protein>
    <recommendedName>
        <fullName evidence="9">PGG domain-containing protein</fullName>
    </recommendedName>
</protein>
<dbReference type="Pfam" id="PF13962">
    <property type="entry name" value="PGG"/>
    <property type="match status" value="1"/>
</dbReference>
<gene>
    <name evidence="10" type="primary">ga03545</name>
    <name evidence="10" type="ORF">PR202_ga03545</name>
</gene>
<keyword evidence="8" id="KW-0732">Signal</keyword>
<name>A0AAV5BPL0_ELECO</name>
<evidence type="ECO:0000256" key="3">
    <source>
        <dbReference type="ARBA" id="ARBA00022737"/>
    </source>
</evidence>
<feature type="transmembrane region" description="Helical" evidence="7">
    <location>
        <begin position="82"/>
        <end position="102"/>
    </location>
</feature>
<evidence type="ECO:0000256" key="7">
    <source>
        <dbReference type="SAM" id="Phobius"/>
    </source>
</evidence>
<feature type="signal peptide" evidence="8">
    <location>
        <begin position="1"/>
        <end position="17"/>
    </location>
</feature>
<evidence type="ECO:0000256" key="1">
    <source>
        <dbReference type="ARBA" id="ARBA00004141"/>
    </source>
</evidence>
<evidence type="ECO:0000313" key="11">
    <source>
        <dbReference type="Proteomes" id="UP001054889"/>
    </source>
</evidence>
<feature type="transmembrane region" description="Helical" evidence="7">
    <location>
        <begin position="50"/>
        <end position="70"/>
    </location>
</feature>
<evidence type="ECO:0000256" key="5">
    <source>
        <dbReference type="ARBA" id="ARBA00023043"/>
    </source>
</evidence>
<keyword evidence="2 7" id="KW-0812">Transmembrane</keyword>
<dbReference type="Proteomes" id="UP001054889">
    <property type="component" value="Unassembled WGS sequence"/>
</dbReference>
<dbReference type="PANTHER" id="PTHR24186:SF38">
    <property type="entry name" value="ANKYRIN REPEAT FAMILY PROTEIN"/>
    <property type="match status" value="1"/>
</dbReference>
<keyword evidence="3" id="KW-0677">Repeat</keyword>
<feature type="chain" id="PRO_5043641077" description="PGG domain-containing protein" evidence="8">
    <location>
        <begin position="18"/>
        <end position="160"/>
    </location>
</feature>
<evidence type="ECO:0000256" key="2">
    <source>
        <dbReference type="ARBA" id="ARBA00022692"/>
    </source>
</evidence>
<proteinExistence type="predicted"/>
<dbReference type="AlphaFoldDB" id="A0AAV5BPL0"/>
<organism evidence="10 11">
    <name type="scientific">Eleusine coracana subsp. coracana</name>
    <dbReference type="NCBI Taxonomy" id="191504"/>
    <lineage>
        <taxon>Eukaryota</taxon>
        <taxon>Viridiplantae</taxon>
        <taxon>Streptophyta</taxon>
        <taxon>Embryophyta</taxon>
        <taxon>Tracheophyta</taxon>
        <taxon>Spermatophyta</taxon>
        <taxon>Magnoliopsida</taxon>
        <taxon>Liliopsida</taxon>
        <taxon>Poales</taxon>
        <taxon>Poaceae</taxon>
        <taxon>PACMAD clade</taxon>
        <taxon>Chloridoideae</taxon>
        <taxon>Cynodonteae</taxon>
        <taxon>Eleusininae</taxon>
        <taxon>Eleusine</taxon>
    </lineage>
</organism>
<feature type="transmembrane region" description="Helical" evidence="7">
    <location>
        <begin position="114"/>
        <end position="137"/>
    </location>
</feature>
<comment type="subcellular location">
    <subcellularLocation>
        <location evidence="1">Membrane</location>
        <topology evidence="1">Multi-pass membrane protein</topology>
    </subcellularLocation>
</comment>
<dbReference type="InterPro" id="IPR026961">
    <property type="entry name" value="PGG_dom"/>
</dbReference>
<accession>A0AAV5BPL0</accession>
<dbReference type="PANTHER" id="PTHR24186">
    <property type="entry name" value="PROTEIN PHOSPHATASE 1 REGULATORY SUBUNIT"/>
    <property type="match status" value="1"/>
</dbReference>
<reference evidence="10" key="1">
    <citation type="journal article" date="2018" name="DNA Res.">
        <title>Multiple hybrid de novo genome assembly of finger millet, an orphan allotetraploid crop.</title>
        <authorList>
            <person name="Hatakeyama M."/>
            <person name="Aluri S."/>
            <person name="Balachadran M.T."/>
            <person name="Sivarajan S.R."/>
            <person name="Patrignani A."/>
            <person name="Gruter S."/>
            <person name="Poveda L."/>
            <person name="Shimizu-Inatsugi R."/>
            <person name="Baeten J."/>
            <person name="Francoijs K.J."/>
            <person name="Nataraja K.N."/>
            <person name="Reddy Y.A.N."/>
            <person name="Phadnis S."/>
            <person name="Ravikumar R.L."/>
            <person name="Schlapbach R."/>
            <person name="Sreeman S.M."/>
            <person name="Shimizu K.K."/>
        </authorList>
    </citation>
    <scope>NUCLEOTIDE SEQUENCE</scope>
</reference>
<keyword evidence="5" id="KW-0040">ANK repeat</keyword>
<evidence type="ECO:0000256" key="6">
    <source>
        <dbReference type="ARBA" id="ARBA00023136"/>
    </source>
</evidence>
<evidence type="ECO:0000256" key="8">
    <source>
        <dbReference type="SAM" id="SignalP"/>
    </source>
</evidence>
<feature type="domain" description="PGG" evidence="9">
    <location>
        <begin position="2"/>
        <end position="105"/>
    </location>
</feature>
<sequence length="160" mass="17719">MLLLLAILAATLTYQVGLTPPSAFWQANDNLGHQAGFPVLVDNYPRRYKAFFYCNAASFMASVALILLLVNPNLYKPAIQCYALYICMVAGMFGLMGAYAAGSSRRLRSSIFTLALVIAVLLSVAVLMLIFWIIPYLKRKKPGEDKQQGRNMEPETPSHP</sequence>
<evidence type="ECO:0000259" key="9">
    <source>
        <dbReference type="Pfam" id="PF13962"/>
    </source>
</evidence>
<dbReference type="GO" id="GO:0005886">
    <property type="term" value="C:plasma membrane"/>
    <property type="evidence" value="ECO:0007669"/>
    <property type="project" value="TreeGrafter"/>
</dbReference>